<dbReference type="GeneID" id="8229922"/>
<evidence type="ECO:0000256" key="8">
    <source>
        <dbReference type="ARBA" id="ARBA00022919"/>
    </source>
</evidence>
<comment type="similarity">
    <text evidence="13">Belongs to the group II decarboxylase family. Sphingosine-1-phosphate lyase subfamily.</text>
</comment>
<dbReference type="InterPro" id="IPR015424">
    <property type="entry name" value="PyrdxlP-dep_Trfase"/>
</dbReference>
<keyword evidence="9" id="KW-1133">Transmembrane helix</keyword>
<evidence type="ECO:0000256" key="15">
    <source>
        <dbReference type="ARBA" id="ARBA00042568"/>
    </source>
</evidence>
<dbReference type="eggNOG" id="KOG1383">
    <property type="taxonomic scope" value="Eukaryota"/>
</dbReference>
<dbReference type="SUPFAM" id="SSF53383">
    <property type="entry name" value="PLP-dependent transferases"/>
    <property type="match status" value="1"/>
</dbReference>
<dbReference type="EnsemblMetazoa" id="PHUM424550-RA">
    <property type="protein sequence ID" value="PHUM424550-PA"/>
    <property type="gene ID" value="PHUM424550"/>
</dbReference>
<comment type="subcellular location">
    <subcellularLocation>
        <location evidence="2">Endoplasmic reticulum membrane</location>
        <topology evidence="2">Single-pass membrane protein</topology>
    </subcellularLocation>
</comment>
<comment type="cofactor">
    <cofactor evidence="1 16 17">
        <name>pyridoxal 5'-phosphate</name>
        <dbReference type="ChEBI" id="CHEBI:597326"/>
    </cofactor>
</comment>
<evidence type="ECO:0000256" key="7">
    <source>
        <dbReference type="ARBA" id="ARBA00022898"/>
    </source>
</evidence>
<reference evidence="18" key="2">
    <citation type="submission" date="2007-04" db="EMBL/GenBank/DDBJ databases">
        <title>The genome of the human body louse.</title>
        <authorList>
            <consortium name="The Human Body Louse Genome Consortium"/>
            <person name="Kirkness E."/>
            <person name="Walenz B."/>
            <person name="Hass B."/>
            <person name="Bruggner R."/>
            <person name="Strausberg R."/>
        </authorList>
    </citation>
    <scope>NUCLEOTIDE SEQUENCE</scope>
    <source>
        <strain evidence="18">USDA</strain>
    </source>
</reference>
<feature type="modified residue" description="N6-(pyridoxal phosphate)lysine" evidence="16">
    <location>
        <position position="340"/>
    </location>
</feature>
<dbReference type="GO" id="GO:0008117">
    <property type="term" value="F:sphinganine-1-phosphate aldolase activity"/>
    <property type="evidence" value="ECO:0007669"/>
    <property type="project" value="UniProtKB-EC"/>
</dbReference>
<keyword evidence="6" id="KW-0256">Endoplasmic reticulum</keyword>
<dbReference type="InterPro" id="IPR015422">
    <property type="entry name" value="PyrdxlP-dep_Trfase_small"/>
</dbReference>
<evidence type="ECO:0000256" key="2">
    <source>
        <dbReference type="ARBA" id="ARBA00004389"/>
    </source>
</evidence>
<dbReference type="HOGENOM" id="CLU_028929_1_0_1"/>
<evidence type="ECO:0000256" key="16">
    <source>
        <dbReference type="PIRSR" id="PIRSR602129-50"/>
    </source>
</evidence>
<dbReference type="Pfam" id="PF00282">
    <property type="entry name" value="Pyridoxal_deC"/>
    <property type="match status" value="1"/>
</dbReference>
<dbReference type="GO" id="GO:0005789">
    <property type="term" value="C:endoplasmic reticulum membrane"/>
    <property type="evidence" value="ECO:0007669"/>
    <property type="project" value="UniProtKB-SubCell"/>
</dbReference>
<dbReference type="EC" id="4.1.2.27" evidence="14"/>
<dbReference type="OMA" id="FKDHQFT"/>
<keyword evidence="8" id="KW-0746">Sphingolipid metabolism</keyword>
<evidence type="ECO:0000256" key="10">
    <source>
        <dbReference type="ARBA" id="ARBA00023098"/>
    </source>
</evidence>
<evidence type="ECO:0000256" key="4">
    <source>
        <dbReference type="ARBA" id="ARBA00004991"/>
    </source>
</evidence>
<gene>
    <name evidence="19" type="primary">8229922</name>
    <name evidence="18" type="ORF">Phum_PHUM424550</name>
</gene>
<dbReference type="InterPro" id="IPR050477">
    <property type="entry name" value="GrpII_AminoAcid_Decarb"/>
</dbReference>
<dbReference type="STRING" id="121224.E0VSZ2"/>
<evidence type="ECO:0000256" key="17">
    <source>
        <dbReference type="RuleBase" id="RU000382"/>
    </source>
</evidence>
<dbReference type="Proteomes" id="UP000009046">
    <property type="component" value="Unassembled WGS sequence"/>
</dbReference>
<dbReference type="Gene3D" id="6.10.140.2150">
    <property type="match status" value="1"/>
</dbReference>
<dbReference type="InterPro" id="IPR002129">
    <property type="entry name" value="PyrdxlP-dep_de-COase"/>
</dbReference>
<dbReference type="OrthoDB" id="10254570at2759"/>
<evidence type="ECO:0000256" key="14">
    <source>
        <dbReference type="ARBA" id="ARBA00038965"/>
    </source>
</evidence>
<dbReference type="PANTHER" id="PTHR42735:SF6">
    <property type="entry name" value="SPHINGOSINE-1-PHOSPHATE LYASE 1"/>
    <property type="match status" value="1"/>
</dbReference>
<protein>
    <recommendedName>
        <fullName evidence="14">sphinganine-1-phosphate aldolase</fullName>
        <ecNumber evidence="14">4.1.2.27</ecNumber>
    </recommendedName>
    <alternativeName>
        <fullName evidence="15">Sphingosine-1-phosphate aldolase</fullName>
    </alternativeName>
</protein>
<dbReference type="GO" id="GO:0030170">
    <property type="term" value="F:pyridoxal phosphate binding"/>
    <property type="evidence" value="ECO:0007669"/>
    <property type="project" value="InterPro"/>
</dbReference>
<evidence type="ECO:0000256" key="6">
    <source>
        <dbReference type="ARBA" id="ARBA00022824"/>
    </source>
</evidence>
<dbReference type="EMBL" id="AAZO01005189">
    <property type="status" value="NOT_ANNOTATED_CDS"/>
    <property type="molecule type" value="Genomic_DNA"/>
</dbReference>
<dbReference type="FunFam" id="3.40.640.10:FF:000020">
    <property type="entry name" value="sphingosine-1-phosphate lyase 1"/>
    <property type="match status" value="1"/>
</dbReference>
<evidence type="ECO:0000313" key="19">
    <source>
        <dbReference type="EnsemblMetazoa" id="PHUM424550-PA"/>
    </source>
</evidence>
<dbReference type="Gene3D" id="3.90.1150.10">
    <property type="entry name" value="Aspartate Aminotransferase, domain 1"/>
    <property type="match status" value="1"/>
</dbReference>
<name>E0VSZ2_PEDHC</name>
<dbReference type="VEuPathDB" id="VectorBase:PHUM424550"/>
<sequence>MAFVKTQICGIKGFINEYFKEKEPWQVVVITASTVFTLTWIHDCISKEINLVDSGKKLFFKLIKKIPSVKNKIDKELKKIENEFVSDVKKRNKGNNYILELPQNGMSSEDILKLTDVYLNSGEYKWENGKVSGTVYYYNNQLVELITQIYGKTSYTNPLHPEVFSGICKMEAEVVRITANLFNGGPESCGTMTTGGTESIIMAVKAYRDYAFFERGIKYPNMIVATTAHPAFDKAAQYLKIKIIHVEIDSKTTKVNLNAMKKAITQNTCMLVGSVPNYPYGTMDDIEGIAALGLKYNIPVHVDACLGGFIIPFMESAGYHIPPFDFRVEGVTSISADTHKYGCAPKGSSVVLYKSKSYLHHQYTVTTDWTGGVYGSPTVSGSRAGGIIAACWATLMHFGFSGYVETTKAIISTTKYIENKLKEIDEIFVFGSPITSVVAIGSNTFHIYRLSDALSKCGWNLNPLQYPPGIHLCVTNLHTRKGVAESFIEDVKREVAVIMKNPDEEVKGKMAMYGTSANLPDRTVVGDFARIFLDAMLYIPEQESKLKDSDSFKN</sequence>
<dbReference type="GO" id="GO:0030149">
    <property type="term" value="P:sphingolipid catabolic process"/>
    <property type="evidence" value="ECO:0007669"/>
    <property type="project" value="TreeGrafter"/>
</dbReference>
<accession>E0VSZ2</accession>
<dbReference type="AlphaFoldDB" id="E0VSZ2"/>
<dbReference type="CTD" id="8229922"/>
<evidence type="ECO:0000256" key="3">
    <source>
        <dbReference type="ARBA" id="ARBA00004760"/>
    </source>
</evidence>
<evidence type="ECO:0000313" key="18">
    <source>
        <dbReference type="EMBL" id="EEB16498.1"/>
    </source>
</evidence>
<dbReference type="Gene3D" id="3.40.640.10">
    <property type="entry name" value="Type I PLP-dependent aspartate aminotransferase-like (Major domain)"/>
    <property type="match status" value="1"/>
</dbReference>
<dbReference type="EMBL" id="DS235758">
    <property type="protein sequence ID" value="EEB16498.1"/>
    <property type="molecule type" value="Genomic_DNA"/>
</dbReference>
<evidence type="ECO:0000256" key="5">
    <source>
        <dbReference type="ARBA" id="ARBA00022692"/>
    </source>
</evidence>
<keyword evidence="20" id="KW-1185">Reference proteome</keyword>
<comment type="pathway">
    <text evidence="3">Lipid metabolism; sphingolipid metabolism.</text>
</comment>
<evidence type="ECO:0000256" key="13">
    <source>
        <dbReference type="ARBA" id="ARBA00038302"/>
    </source>
</evidence>
<dbReference type="PANTHER" id="PTHR42735">
    <property type="match status" value="1"/>
</dbReference>
<keyword evidence="12 17" id="KW-0456">Lyase</keyword>
<dbReference type="GO" id="GO:0019752">
    <property type="term" value="P:carboxylic acid metabolic process"/>
    <property type="evidence" value="ECO:0007669"/>
    <property type="project" value="InterPro"/>
</dbReference>
<dbReference type="InParanoid" id="E0VSZ2"/>
<dbReference type="FunCoup" id="E0VSZ2">
    <property type="interactions" value="1188"/>
</dbReference>
<dbReference type="FunFam" id="3.90.1150.10:FF:000247">
    <property type="entry name" value="Sphingosine phosphate lyase, putative"/>
    <property type="match status" value="1"/>
</dbReference>
<evidence type="ECO:0000256" key="1">
    <source>
        <dbReference type="ARBA" id="ARBA00001933"/>
    </source>
</evidence>
<keyword evidence="11" id="KW-0472">Membrane</keyword>
<dbReference type="KEGG" id="phu:Phum_PHUM424550"/>
<reference evidence="19" key="3">
    <citation type="submission" date="2020-05" db="UniProtKB">
        <authorList>
            <consortium name="EnsemblMetazoa"/>
        </authorList>
    </citation>
    <scope>IDENTIFICATION</scope>
    <source>
        <strain evidence="19">USDA</strain>
    </source>
</reference>
<dbReference type="FunFam" id="6.10.140.2150:FF:000001">
    <property type="entry name" value="Sphingosine-1-phosphate lyase 1"/>
    <property type="match status" value="1"/>
</dbReference>
<organism>
    <name type="scientific">Pediculus humanus subsp. corporis</name>
    <name type="common">Body louse</name>
    <dbReference type="NCBI Taxonomy" id="121224"/>
    <lineage>
        <taxon>Eukaryota</taxon>
        <taxon>Metazoa</taxon>
        <taxon>Ecdysozoa</taxon>
        <taxon>Arthropoda</taxon>
        <taxon>Hexapoda</taxon>
        <taxon>Insecta</taxon>
        <taxon>Pterygota</taxon>
        <taxon>Neoptera</taxon>
        <taxon>Paraneoptera</taxon>
        <taxon>Psocodea</taxon>
        <taxon>Troctomorpha</taxon>
        <taxon>Phthiraptera</taxon>
        <taxon>Anoplura</taxon>
        <taxon>Pediculidae</taxon>
        <taxon>Pediculus</taxon>
    </lineage>
</organism>
<evidence type="ECO:0000313" key="20">
    <source>
        <dbReference type="Proteomes" id="UP000009046"/>
    </source>
</evidence>
<reference evidence="18" key="1">
    <citation type="submission" date="2007-04" db="EMBL/GenBank/DDBJ databases">
        <title>Annotation of Pediculus humanus corporis strain USDA.</title>
        <authorList>
            <person name="Kirkness E."/>
            <person name="Hannick L."/>
            <person name="Hass B."/>
            <person name="Bruggner R."/>
            <person name="Lawson D."/>
            <person name="Bidwell S."/>
            <person name="Joardar V."/>
            <person name="Caler E."/>
            <person name="Walenz B."/>
            <person name="Inman J."/>
            <person name="Schobel S."/>
            <person name="Galinsky K."/>
            <person name="Amedeo P."/>
            <person name="Strausberg R."/>
        </authorList>
    </citation>
    <scope>NUCLEOTIDE SEQUENCE</scope>
    <source>
        <strain evidence="18">USDA</strain>
    </source>
</reference>
<proteinExistence type="inferred from homology"/>
<evidence type="ECO:0000256" key="12">
    <source>
        <dbReference type="ARBA" id="ARBA00023239"/>
    </source>
</evidence>
<dbReference type="InterPro" id="IPR015421">
    <property type="entry name" value="PyrdxlP-dep_Trfase_major"/>
</dbReference>
<keyword evidence="7 16" id="KW-0663">Pyridoxal phosphate</keyword>
<dbReference type="RefSeq" id="XP_002429236.1">
    <property type="nucleotide sequence ID" value="XM_002429191.1"/>
</dbReference>
<comment type="pathway">
    <text evidence="4">Sphingolipid metabolism.</text>
</comment>
<evidence type="ECO:0000256" key="9">
    <source>
        <dbReference type="ARBA" id="ARBA00022989"/>
    </source>
</evidence>
<evidence type="ECO:0000256" key="11">
    <source>
        <dbReference type="ARBA" id="ARBA00023136"/>
    </source>
</evidence>
<keyword evidence="5" id="KW-0812">Transmembrane</keyword>
<keyword evidence="10" id="KW-0443">Lipid metabolism</keyword>